<dbReference type="PROSITE" id="PS00086">
    <property type="entry name" value="CYTOCHROME_P450"/>
    <property type="match status" value="1"/>
</dbReference>
<dbReference type="KEGG" id="mnt:21406010"/>
<dbReference type="EMBL" id="KE345823">
    <property type="protein sequence ID" value="EXC17881.1"/>
    <property type="molecule type" value="Genomic_DNA"/>
</dbReference>
<keyword evidence="1 2" id="KW-0349">Heme</keyword>
<dbReference type="InterPro" id="IPR002401">
    <property type="entry name" value="Cyt_P450_E_grp-I"/>
</dbReference>
<keyword evidence="2 4" id="KW-0503">Monooxygenase</keyword>
<evidence type="ECO:0000256" key="3">
    <source>
        <dbReference type="SAM" id="Phobius"/>
    </source>
</evidence>
<dbReference type="PRINTS" id="PR00385">
    <property type="entry name" value="P450"/>
</dbReference>
<accession>W9S9G9</accession>
<name>W9S9G9_9ROSA</name>
<sequence length="513" mass="57743">MITTLKDNYDSTSLFLTLSAIFAFIWYAWIKPKNPKTSALPPGPMGLPLVGNLLSLDPEVPAYFASLAQTYGPIFKLKLGNRLGIVVTSPPLAREVLKENDVTFANRNPPDLVQNTEYGGPDIVWSPYGPEWRMLRKVCVLKMLSNTTLDSLYSLRRREVRKTASELYGRVGSPVEVGEQIFLTILNVITNMLWGGTLEGEERANLGVEFREVVTGTTELLGKPNISDFFPGLARFDLQGLKRQIDGLGWRLDHIFEKVISQRVKIEREGVNESNKDFLQFLLRLKDEEDSQTPLTMRHVKGILTDMVVGGSDTSSNAIEFAMAEIINQPEIMNKAQQELDSTVGKDNIVEESHIHKLPYLQAVMKETLRLHPTLPLLVPHCPSETCVIGGYTIPKGSQVFINVWAIHRDPSVWENPLTFDPGRFLNDNKYRDFSGNDFTYFPFGSGRRMCAGVAMAERMVVYSLATLLHSFNWELPYGEKLDLSEKFGIVLKMKTPLVAIPTPRLSDPTLYE</sequence>
<dbReference type="GO" id="GO:0004497">
    <property type="term" value="F:monooxygenase activity"/>
    <property type="evidence" value="ECO:0007669"/>
    <property type="project" value="UniProtKB-KW"/>
</dbReference>
<evidence type="ECO:0000256" key="2">
    <source>
        <dbReference type="RuleBase" id="RU000461"/>
    </source>
</evidence>
<dbReference type="GO" id="GO:0020037">
    <property type="term" value="F:heme binding"/>
    <property type="evidence" value="ECO:0007669"/>
    <property type="project" value="InterPro"/>
</dbReference>
<comment type="cofactor">
    <cofactor evidence="1">
        <name>heme</name>
        <dbReference type="ChEBI" id="CHEBI:30413"/>
    </cofactor>
</comment>
<dbReference type="InterPro" id="IPR036396">
    <property type="entry name" value="Cyt_P450_sf"/>
</dbReference>
<comment type="similarity">
    <text evidence="2">Belongs to the cytochrome P450 family.</text>
</comment>
<keyword evidence="3" id="KW-1133">Transmembrane helix</keyword>
<dbReference type="Pfam" id="PF00067">
    <property type="entry name" value="p450"/>
    <property type="match status" value="1"/>
</dbReference>
<dbReference type="Gene3D" id="1.10.630.10">
    <property type="entry name" value="Cytochrome P450"/>
    <property type="match status" value="1"/>
</dbReference>
<dbReference type="SUPFAM" id="SSF48264">
    <property type="entry name" value="Cytochrome P450"/>
    <property type="match status" value="1"/>
</dbReference>
<dbReference type="STRING" id="981085.W9S9G9"/>
<evidence type="ECO:0000313" key="5">
    <source>
        <dbReference type="Proteomes" id="UP000030645"/>
    </source>
</evidence>
<dbReference type="GO" id="GO:0005506">
    <property type="term" value="F:iron ion binding"/>
    <property type="evidence" value="ECO:0007669"/>
    <property type="project" value="InterPro"/>
</dbReference>
<dbReference type="OrthoDB" id="2789670at2759"/>
<dbReference type="InterPro" id="IPR001128">
    <property type="entry name" value="Cyt_P450"/>
</dbReference>
<protein>
    <submittedName>
        <fullName evidence="4">Flavonoid 3'-monooxygenase</fullName>
    </submittedName>
</protein>
<dbReference type="CDD" id="cd11073">
    <property type="entry name" value="CYP76-like"/>
    <property type="match status" value="1"/>
</dbReference>
<proteinExistence type="inferred from homology"/>
<keyword evidence="3" id="KW-0812">Transmembrane</keyword>
<evidence type="ECO:0000256" key="1">
    <source>
        <dbReference type="PIRSR" id="PIRSR602401-1"/>
    </source>
</evidence>
<feature type="transmembrane region" description="Helical" evidence="3">
    <location>
        <begin position="12"/>
        <end position="30"/>
    </location>
</feature>
<keyword evidence="2" id="KW-0560">Oxidoreductase</keyword>
<dbReference type="PANTHER" id="PTHR47951">
    <property type="entry name" value="OS08G0547900 PROTEIN"/>
    <property type="match status" value="1"/>
</dbReference>
<keyword evidence="1 2" id="KW-0408">Iron</keyword>
<keyword evidence="3" id="KW-0472">Membrane</keyword>
<evidence type="ECO:0000313" key="4">
    <source>
        <dbReference type="EMBL" id="EXC17881.1"/>
    </source>
</evidence>
<dbReference type="Proteomes" id="UP000030645">
    <property type="component" value="Unassembled WGS sequence"/>
</dbReference>
<gene>
    <name evidence="4" type="ORF">L484_023238</name>
</gene>
<dbReference type="eggNOG" id="KOG0156">
    <property type="taxonomic scope" value="Eukaryota"/>
</dbReference>
<reference evidence="5" key="1">
    <citation type="submission" date="2013-01" db="EMBL/GenBank/DDBJ databases">
        <title>Draft Genome Sequence of a Mulberry Tree, Morus notabilis C.K. Schneid.</title>
        <authorList>
            <person name="He N."/>
            <person name="Zhao S."/>
        </authorList>
    </citation>
    <scope>NUCLEOTIDE SEQUENCE</scope>
</reference>
<feature type="binding site" description="axial binding residue" evidence="1">
    <location>
        <position position="451"/>
    </location>
    <ligand>
        <name>heme</name>
        <dbReference type="ChEBI" id="CHEBI:30413"/>
    </ligand>
    <ligandPart>
        <name>Fe</name>
        <dbReference type="ChEBI" id="CHEBI:18248"/>
    </ligandPart>
</feature>
<dbReference type="AlphaFoldDB" id="W9S9G9"/>
<dbReference type="InterPro" id="IPR017972">
    <property type="entry name" value="Cyt_P450_CS"/>
</dbReference>
<dbReference type="PRINTS" id="PR00463">
    <property type="entry name" value="EP450I"/>
</dbReference>
<keyword evidence="5" id="KW-1185">Reference proteome</keyword>
<dbReference type="FunFam" id="1.10.630.10:FF:000207">
    <property type="entry name" value="Putative cytochrome P450 superfamily protein"/>
    <property type="match status" value="1"/>
</dbReference>
<organism evidence="4 5">
    <name type="scientific">Morus notabilis</name>
    <dbReference type="NCBI Taxonomy" id="981085"/>
    <lineage>
        <taxon>Eukaryota</taxon>
        <taxon>Viridiplantae</taxon>
        <taxon>Streptophyta</taxon>
        <taxon>Embryophyta</taxon>
        <taxon>Tracheophyta</taxon>
        <taxon>Spermatophyta</taxon>
        <taxon>Magnoliopsida</taxon>
        <taxon>eudicotyledons</taxon>
        <taxon>Gunneridae</taxon>
        <taxon>Pentapetalae</taxon>
        <taxon>rosids</taxon>
        <taxon>fabids</taxon>
        <taxon>Rosales</taxon>
        <taxon>Moraceae</taxon>
        <taxon>Moreae</taxon>
        <taxon>Morus</taxon>
    </lineage>
</organism>
<dbReference type="GO" id="GO:0016705">
    <property type="term" value="F:oxidoreductase activity, acting on paired donors, with incorporation or reduction of molecular oxygen"/>
    <property type="evidence" value="ECO:0007669"/>
    <property type="project" value="InterPro"/>
</dbReference>
<keyword evidence="1 2" id="KW-0479">Metal-binding</keyword>
<dbReference type="PANTHER" id="PTHR47951:SF3">
    <property type="entry name" value="CYTOCHROME P450, FAMILY 706, SUBFAMILY A, POLYPEPTIDE 4"/>
    <property type="match status" value="1"/>
</dbReference>